<dbReference type="AlphaFoldDB" id="A0A8J9ZUT6"/>
<protein>
    <submittedName>
        <fullName evidence="2">Hypp2758 protein</fullName>
    </submittedName>
</protein>
<sequence>MFPHVFKMSSRVVCRQFVRGVTFSDKHAVVKGVSDGPNAGKPLTTGEVVIGVSAFGLVLVGPLLWTVSSIGSKRWGGDTNEDGGDNE</sequence>
<keyword evidence="1" id="KW-0472">Membrane</keyword>
<reference evidence="2" key="1">
    <citation type="submission" date="2022-01" db="EMBL/GenBank/DDBJ databases">
        <authorList>
            <person name="Braso-Vives M."/>
        </authorList>
    </citation>
    <scope>NUCLEOTIDE SEQUENCE</scope>
</reference>
<keyword evidence="1" id="KW-0812">Transmembrane</keyword>
<keyword evidence="1" id="KW-1133">Transmembrane helix</keyword>
<evidence type="ECO:0000256" key="1">
    <source>
        <dbReference type="SAM" id="Phobius"/>
    </source>
</evidence>
<dbReference type="EMBL" id="OV696689">
    <property type="protein sequence ID" value="CAH1263765.1"/>
    <property type="molecule type" value="Genomic_DNA"/>
</dbReference>
<name>A0A8J9ZUT6_BRALA</name>
<gene>
    <name evidence="2" type="primary">Hypp2758</name>
    <name evidence="2" type="ORF">BLAG_LOCUS18344</name>
</gene>
<dbReference type="Proteomes" id="UP000838412">
    <property type="component" value="Chromosome 4"/>
</dbReference>
<feature type="transmembrane region" description="Helical" evidence="1">
    <location>
        <begin position="48"/>
        <end position="67"/>
    </location>
</feature>
<proteinExistence type="predicted"/>
<evidence type="ECO:0000313" key="2">
    <source>
        <dbReference type="EMBL" id="CAH1263765.1"/>
    </source>
</evidence>
<keyword evidence="3" id="KW-1185">Reference proteome</keyword>
<evidence type="ECO:0000313" key="3">
    <source>
        <dbReference type="Proteomes" id="UP000838412"/>
    </source>
</evidence>
<organism evidence="2 3">
    <name type="scientific">Branchiostoma lanceolatum</name>
    <name type="common">Common lancelet</name>
    <name type="synonym">Amphioxus lanceolatum</name>
    <dbReference type="NCBI Taxonomy" id="7740"/>
    <lineage>
        <taxon>Eukaryota</taxon>
        <taxon>Metazoa</taxon>
        <taxon>Chordata</taxon>
        <taxon>Cephalochordata</taxon>
        <taxon>Leptocardii</taxon>
        <taxon>Amphioxiformes</taxon>
        <taxon>Branchiostomatidae</taxon>
        <taxon>Branchiostoma</taxon>
    </lineage>
</organism>
<accession>A0A8J9ZUT6</accession>